<proteinExistence type="predicted"/>
<reference evidence="1 2" key="1">
    <citation type="submission" date="2018-01" db="EMBL/GenBank/DDBJ databases">
        <title>Draft genome of the strawberry crown rot pathogen Phytophthora cactorum.</title>
        <authorList>
            <person name="Armitage A.D."/>
            <person name="Lysoe E."/>
            <person name="Nellist C.F."/>
            <person name="Harrison R.J."/>
            <person name="Brurberg M.B."/>
        </authorList>
    </citation>
    <scope>NUCLEOTIDE SEQUENCE [LARGE SCALE GENOMIC DNA]</scope>
    <source>
        <strain evidence="1 2">10300</strain>
    </source>
</reference>
<accession>A0A329SL46</accession>
<name>A0A329SL46_9STRA</name>
<sequence>MLQRYHRICPQVKPVEAVEELVPTGPSHRKLLVLLKHMK</sequence>
<evidence type="ECO:0000313" key="1">
    <source>
        <dbReference type="EMBL" id="RAW37390.1"/>
    </source>
</evidence>
<dbReference type="VEuPathDB" id="FungiDB:PC110_g6336"/>
<evidence type="ECO:0000313" key="2">
    <source>
        <dbReference type="Proteomes" id="UP000251314"/>
    </source>
</evidence>
<organism evidence="1 2">
    <name type="scientific">Phytophthora cactorum</name>
    <dbReference type="NCBI Taxonomy" id="29920"/>
    <lineage>
        <taxon>Eukaryota</taxon>
        <taxon>Sar</taxon>
        <taxon>Stramenopiles</taxon>
        <taxon>Oomycota</taxon>
        <taxon>Peronosporomycetes</taxon>
        <taxon>Peronosporales</taxon>
        <taxon>Peronosporaceae</taxon>
        <taxon>Phytophthora</taxon>
    </lineage>
</organism>
<dbReference type="EMBL" id="MJFZ01000113">
    <property type="protein sequence ID" value="RAW37390.1"/>
    <property type="molecule type" value="Genomic_DNA"/>
</dbReference>
<comment type="caution">
    <text evidence="1">The sequence shown here is derived from an EMBL/GenBank/DDBJ whole genome shotgun (WGS) entry which is preliminary data.</text>
</comment>
<protein>
    <submittedName>
        <fullName evidence="1">Uncharacterized protein</fullName>
    </submittedName>
</protein>
<gene>
    <name evidence="1" type="ORF">PC110_g6336</name>
</gene>
<dbReference type="AlphaFoldDB" id="A0A329SL46"/>
<dbReference type="Proteomes" id="UP000251314">
    <property type="component" value="Unassembled WGS sequence"/>
</dbReference>
<keyword evidence="2" id="KW-1185">Reference proteome</keyword>